<reference evidence="3" key="1">
    <citation type="submission" date="2017-09" db="EMBL/GenBank/DDBJ databases">
        <title>Depth-based differentiation of microbial function through sediment-hosted aquifers and enrichment of novel symbionts in the deep terrestrial subsurface.</title>
        <authorList>
            <person name="Probst A.J."/>
            <person name="Ladd B."/>
            <person name="Jarett J.K."/>
            <person name="Geller-Mcgrath D.E."/>
            <person name="Sieber C.M.K."/>
            <person name="Emerson J.B."/>
            <person name="Anantharaman K."/>
            <person name="Thomas B.C."/>
            <person name="Malmstrom R."/>
            <person name="Stieglmeier M."/>
            <person name="Klingl A."/>
            <person name="Woyke T."/>
            <person name="Ryan C.M."/>
            <person name="Banfield J.F."/>
        </authorList>
    </citation>
    <scope>NUCLEOTIDE SEQUENCE [LARGE SCALE GENOMIC DNA]</scope>
</reference>
<dbReference type="InterPro" id="IPR051083">
    <property type="entry name" value="GrpII_Intron_Splice-Mob/Def"/>
</dbReference>
<evidence type="ECO:0000313" key="3">
    <source>
        <dbReference type="Proteomes" id="UP000229526"/>
    </source>
</evidence>
<evidence type="ECO:0000259" key="1">
    <source>
        <dbReference type="PROSITE" id="PS50878"/>
    </source>
</evidence>
<dbReference type="PROSITE" id="PS50878">
    <property type="entry name" value="RT_POL"/>
    <property type="match status" value="1"/>
</dbReference>
<dbReference type="CDD" id="cd01651">
    <property type="entry name" value="RT_G2_intron"/>
    <property type="match status" value="1"/>
</dbReference>
<evidence type="ECO:0000313" key="2">
    <source>
        <dbReference type="EMBL" id="PIR86709.1"/>
    </source>
</evidence>
<dbReference type="EMBL" id="PFBD01000028">
    <property type="protein sequence ID" value="PIR86709.1"/>
    <property type="molecule type" value="Genomic_DNA"/>
</dbReference>
<gene>
    <name evidence="2" type="ORF">COU11_04330</name>
</gene>
<comment type="caution">
    <text evidence="2">The sequence shown here is derived from an EMBL/GenBank/DDBJ whole genome shotgun (WGS) entry which is preliminary data.</text>
</comment>
<proteinExistence type="predicted"/>
<dbReference type="InterPro" id="IPR000477">
    <property type="entry name" value="RT_dom"/>
</dbReference>
<dbReference type="Proteomes" id="UP000229526">
    <property type="component" value="Unassembled WGS sequence"/>
</dbReference>
<name>A0A2H0UJY4_9BACT</name>
<dbReference type="InterPro" id="IPR043502">
    <property type="entry name" value="DNA/RNA_pol_sf"/>
</dbReference>
<dbReference type="SUPFAM" id="SSF56672">
    <property type="entry name" value="DNA/RNA polymerases"/>
    <property type="match status" value="1"/>
</dbReference>
<dbReference type="AlphaFoldDB" id="A0A2H0UJY4"/>
<dbReference type="PANTHER" id="PTHR34047:SF8">
    <property type="entry name" value="PROTEIN YKFC"/>
    <property type="match status" value="1"/>
</dbReference>
<dbReference type="PANTHER" id="PTHR34047">
    <property type="entry name" value="NUCLEAR INTRON MATURASE 1, MITOCHONDRIAL-RELATED"/>
    <property type="match status" value="1"/>
</dbReference>
<sequence length="338" mass="39600">MNKLLISYQDIISPENLLLAWQEFCRGKRKAKDVQQFERNLADNLLALHEELANGTYQHGGYCRFCINDPKPRIIHKACVRDRLVHHAIHRLLYPNFDCRFISDSYSCRKNKGTHRAMAQFKQYAHRLSQNNTRTVWVLKCDIRKFFDSIDHGILLELLRQHITDERLSALLENVINSFSVPATMTSHSSGRIGLPLGNLTSQLFVNIYMNTFDQWAKHALKAKYYIRYADDFVLLSANRRELENAINPIATFLHERLRLNLHPDKLFIKTYASGVDFLGWIHFPGYRVLRTAAKRRMLRTLKQKAEPAVLQSYQGLLKHGKAFHLQQQAMNQYWLYQ</sequence>
<dbReference type="Pfam" id="PF00078">
    <property type="entry name" value="RVT_1"/>
    <property type="match status" value="1"/>
</dbReference>
<protein>
    <recommendedName>
        <fullName evidence="1">Reverse transcriptase domain-containing protein</fullName>
    </recommendedName>
</protein>
<feature type="domain" description="Reverse transcriptase" evidence="1">
    <location>
        <begin position="1"/>
        <end position="283"/>
    </location>
</feature>
<organism evidence="2 3">
    <name type="scientific">Candidatus Harrisonbacteria bacterium CG10_big_fil_rev_8_21_14_0_10_49_15</name>
    <dbReference type="NCBI Taxonomy" id="1974587"/>
    <lineage>
        <taxon>Bacteria</taxon>
        <taxon>Candidatus Harrisoniibacteriota</taxon>
    </lineage>
</organism>
<accession>A0A2H0UJY4</accession>